<dbReference type="PANTHER" id="PTHR43861">
    <property type="entry name" value="TRANS-ACONITATE 2-METHYLTRANSFERASE-RELATED"/>
    <property type="match status" value="1"/>
</dbReference>
<dbReference type="InterPro" id="IPR029063">
    <property type="entry name" value="SAM-dependent_MTases_sf"/>
</dbReference>
<dbReference type="Pfam" id="PF13489">
    <property type="entry name" value="Methyltransf_23"/>
    <property type="match status" value="1"/>
</dbReference>
<dbReference type="SUPFAM" id="SSF53335">
    <property type="entry name" value="S-adenosyl-L-methionine-dependent methyltransferases"/>
    <property type="match status" value="1"/>
</dbReference>
<dbReference type="GO" id="GO:0008168">
    <property type="term" value="F:methyltransferase activity"/>
    <property type="evidence" value="ECO:0007669"/>
    <property type="project" value="UniProtKB-KW"/>
</dbReference>
<comment type="caution">
    <text evidence="1">The sequence shown here is derived from an EMBL/GenBank/DDBJ whole genome shotgun (WGS) entry which is preliminary data.</text>
</comment>
<dbReference type="Gene3D" id="3.40.50.150">
    <property type="entry name" value="Vaccinia Virus protein VP39"/>
    <property type="match status" value="1"/>
</dbReference>
<protein>
    <submittedName>
        <fullName evidence="1">Class I SAM-dependent methyltransferase</fullName>
        <ecNumber evidence="1">2.1.1.-</ecNumber>
    </submittedName>
</protein>
<dbReference type="EC" id="2.1.1.-" evidence="1"/>
<proteinExistence type="predicted"/>
<reference evidence="2" key="1">
    <citation type="journal article" date="2019" name="Int. J. Syst. Evol. Microbiol.">
        <title>The Global Catalogue of Microorganisms (GCM) 10K type strain sequencing project: providing services to taxonomists for standard genome sequencing and annotation.</title>
        <authorList>
            <consortium name="The Broad Institute Genomics Platform"/>
            <consortium name="The Broad Institute Genome Sequencing Center for Infectious Disease"/>
            <person name="Wu L."/>
            <person name="Ma J."/>
        </authorList>
    </citation>
    <scope>NUCLEOTIDE SEQUENCE [LARGE SCALE GENOMIC DNA]</scope>
    <source>
        <strain evidence="2">CECT 8289</strain>
    </source>
</reference>
<evidence type="ECO:0000313" key="2">
    <source>
        <dbReference type="Proteomes" id="UP001595907"/>
    </source>
</evidence>
<dbReference type="EMBL" id="JBHSCZ010000005">
    <property type="protein sequence ID" value="MFC4263860.1"/>
    <property type="molecule type" value="Genomic_DNA"/>
</dbReference>
<dbReference type="Proteomes" id="UP001595907">
    <property type="component" value="Unassembled WGS sequence"/>
</dbReference>
<gene>
    <name evidence="1" type="ORF">ACFOWM_13265</name>
</gene>
<name>A0ABV8QW30_9BACT</name>
<dbReference type="GO" id="GO:0032259">
    <property type="term" value="P:methylation"/>
    <property type="evidence" value="ECO:0007669"/>
    <property type="project" value="UniProtKB-KW"/>
</dbReference>
<accession>A0ABV8QW30</accession>
<keyword evidence="2" id="KW-1185">Reference proteome</keyword>
<organism evidence="1 2">
    <name type="scientific">Ferruginibacter yonginensis</name>
    <dbReference type="NCBI Taxonomy" id="1310416"/>
    <lineage>
        <taxon>Bacteria</taxon>
        <taxon>Pseudomonadati</taxon>
        <taxon>Bacteroidota</taxon>
        <taxon>Chitinophagia</taxon>
        <taxon>Chitinophagales</taxon>
        <taxon>Chitinophagaceae</taxon>
        <taxon>Ferruginibacter</taxon>
    </lineage>
</organism>
<dbReference type="CDD" id="cd02440">
    <property type="entry name" value="AdoMet_MTases"/>
    <property type="match status" value="1"/>
</dbReference>
<keyword evidence="1" id="KW-0489">Methyltransferase</keyword>
<sequence length="296" mass="33615">MIVYSECLVCKSNQLQTLLTATDYTVSQQPFDIVQCKQCAHTFTQRVPDQDAIGPYYAAASYVSHSDTQEGLINKLYHRIRNITLANKKRLVQKTTNKKQGILLDVGCGTGAFINTMKMAQWHVTGLEPDATARAKAASLYGIEPLPSHEIFNLPAQQYDAISMWHVLEHVHQLHEYIEQLKLLLKDDGVLFVAVPNSTSYDAAHYGKHWAAYDVPRHLYHFTPNSMQYLMAQHGLKIKATQPMWFDSFYVSMLSEQYQTGKSNLMKAFFVGLLSNIKTLFNPKRCSSLIYIITKA</sequence>
<keyword evidence="1" id="KW-0808">Transferase</keyword>
<evidence type="ECO:0000313" key="1">
    <source>
        <dbReference type="EMBL" id="MFC4263860.1"/>
    </source>
</evidence>
<dbReference type="RefSeq" id="WP_379710954.1">
    <property type="nucleotide sequence ID" value="NZ_JBHSCZ010000005.1"/>
</dbReference>